<feature type="domain" description="PilZ" evidence="1">
    <location>
        <begin position="102"/>
        <end position="197"/>
    </location>
</feature>
<reference evidence="2 3" key="1">
    <citation type="submission" date="2013-09" db="EMBL/GenBank/DDBJ databases">
        <title>Biodegradation of hydrocarbons in the deep terrestrial subsurface : characterization of a microbial consortium composed of two Desulfotomaculum species originating from a deep geological formation.</title>
        <authorList>
            <person name="Aullo T."/>
            <person name="Berlendis S."/>
            <person name="Lascourreges J.-F."/>
            <person name="Dessort D."/>
            <person name="Saint-Laurent S."/>
            <person name="Schraauwers B."/>
            <person name="Mas J."/>
            <person name="Magot M."/>
            <person name="Ranchou-Peyruse A."/>
        </authorList>
    </citation>
    <scope>NUCLEOTIDE SEQUENCE [LARGE SCALE GENOMIC DNA]</scope>
    <source>
        <strain evidence="2 3">Bs107</strain>
    </source>
</reference>
<dbReference type="Proteomes" id="UP000222564">
    <property type="component" value="Unassembled WGS sequence"/>
</dbReference>
<gene>
    <name evidence="2" type="ORF">P378_07180</name>
</gene>
<organism evidence="2 3">
    <name type="scientific">Desulforamulus profundi</name>
    <dbReference type="NCBI Taxonomy" id="1383067"/>
    <lineage>
        <taxon>Bacteria</taxon>
        <taxon>Bacillati</taxon>
        <taxon>Bacillota</taxon>
        <taxon>Clostridia</taxon>
        <taxon>Eubacteriales</taxon>
        <taxon>Peptococcaceae</taxon>
        <taxon>Desulforamulus</taxon>
    </lineage>
</organism>
<dbReference type="GO" id="GO:0035438">
    <property type="term" value="F:cyclic-di-GMP binding"/>
    <property type="evidence" value="ECO:0007669"/>
    <property type="project" value="InterPro"/>
</dbReference>
<protein>
    <submittedName>
        <fullName evidence="2">Pilus biosynthesis protein PilZ</fullName>
    </submittedName>
</protein>
<evidence type="ECO:0000313" key="3">
    <source>
        <dbReference type="Proteomes" id="UP000222564"/>
    </source>
</evidence>
<dbReference type="EMBL" id="AWQQ01000042">
    <property type="protein sequence ID" value="PHJ38781.1"/>
    <property type="molecule type" value="Genomic_DNA"/>
</dbReference>
<keyword evidence="3" id="KW-1185">Reference proteome</keyword>
<sequence length="207" mass="23268">MVKGEEIIAVRQKVLLQAGLQAGFQPAFTAKITGVDKEHFWVNLPKEGNQVLVLQKNQPVRIGISLPTGFYQADTSVGVLGEDKDKFYGLVIPQEFTESKERRFTRAHRSANVLLRSGNVTAQTALVNFSAGGMMVYLVPELEKMLATGQDIKAKLDISDFPFELDVRFTWRKQYDGIPFVGFEFVNLPPRVQEELALLSTRYSDNK</sequence>
<comment type="caution">
    <text evidence="2">The sequence shown here is derived from an EMBL/GenBank/DDBJ whole genome shotgun (WGS) entry which is preliminary data.</text>
</comment>
<evidence type="ECO:0000259" key="1">
    <source>
        <dbReference type="Pfam" id="PF07238"/>
    </source>
</evidence>
<dbReference type="RefSeq" id="WP_099082649.1">
    <property type="nucleotide sequence ID" value="NZ_AWQQ01000042.1"/>
</dbReference>
<dbReference type="Pfam" id="PF07238">
    <property type="entry name" value="PilZ"/>
    <property type="match status" value="1"/>
</dbReference>
<dbReference type="SUPFAM" id="SSF141371">
    <property type="entry name" value="PilZ domain-like"/>
    <property type="match status" value="1"/>
</dbReference>
<dbReference type="InterPro" id="IPR009875">
    <property type="entry name" value="PilZ_domain"/>
</dbReference>
<evidence type="ECO:0000313" key="2">
    <source>
        <dbReference type="EMBL" id="PHJ38781.1"/>
    </source>
</evidence>
<proteinExistence type="predicted"/>
<dbReference type="OrthoDB" id="1786097at2"/>
<accession>A0A2C6L323</accession>
<name>A0A2C6L323_9FIRM</name>
<dbReference type="AlphaFoldDB" id="A0A2C6L323"/>
<dbReference type="Gene3D" id="2.40.10.220">
    <property type="entry name" value="predicted glycosyltransferase like domains"/>
    <property type="match status" value="1"/>
</dbReference>